<dbReference type="Proteomes" id="UP000253941">
    <property type="component" value="Unassembled WGS sequence"/>
</dbReference>
<dbReference type="InterPro" id="IPR029063">
    <property type="entry name" value="SAM-dependent_MTases_sf"/>
</dbReference>
<dbReference type="PANTHER" id="PTHR20974">
    <property type="entry name" value="UPF0585 PROTEIN CG18661"/>
    <property type="match status" value="1"/>
</dbReference>
<protein>
    <submittedName>
        <fullName evidence="2">DUF938 domain-containing protein</fullName>
    </submittedName>
</protein>
<feature type="region of interest" description="Disordered" evidence="1">
    <location>
        <begin position="1"/>
        <end position="25"/>
    </location>
</feature>
<gene>
    <name evidence="2" type="ORF">DRB17_08780</name>
</gene>
<comment type="caution">
    <text evidence="2">The sequence shown here is derived from an EMBL/GenBank/DDBJ whole genome shotgun (WGS) entry which is preliminary data.</text>
</comment>
<organism evidence="2 3">
    <name type="scientific">Ferruginivarius sediminum</name>
    <dbReference type="NCBI Taxonomy" id="2661937"/>
    <lineage>
        <taxon>Bacteria</taxon>
        <taxon>Pseudomonadati</taxon>
        <taxon>Pseudomonadota</taxon>
        <taxon>Alphaproteobacteria</taxon>
        <taxon>Rhodospirillales</taxon>
        <taxon>Rhodospirillaceae</taxon>
        <taxon>Ferruginivarius</taxon>
    </lineage>
</organism>
<proteinExistence type="predicted"/>
<evidence type="ECO:0000256" key="1">
    <source>
        <dbReference type="SAM" id="MobiDB-lite"/>
    </source>
</evidence>
<evidence type="ECO:0000313" key="2">
    <source>
        <dbReference type="EMBL" id="RDD62313.1"/>
    </source>
</evidence>
<keyword evidence="3" id="KW-1185">Reference proteome</keyword>
<dbReference type="InterPro" id="IPR010342">
    <property type="entry name" value="DUF938"/>
</dbReference>
<dbReference type="PANTHER" id="PTHR20974:SF0">
    <property type="entry name" value="UPF0585 PROTEIN CG18661"/>
    <property type="match status" value="1"/>
</dbReference>
<evidence type="ECO:0000313" key="3">
    <source>
        <dbReference type="Proteomes" id="UP000253941"/>
    </source>
</evidence>
<accession>A0A369TAH6</accession>
<dbReference type="Gene3D" id="3.40.50.150">
    <property type="entry name" value="Vaccinia Virus protein VP39"/>
    <property type="match status" value="1"/>
</dbReference>
<dbReference type="Pfam" id="PF06080">
    <property type="entry name" value="DUF938"/>
    <property type="match status" value="1"/>
</dbReference>
<dbReference type="AlphaFoldDB" id="A0A369TAH6"/>
<name>A0A369TAH6_9PROT</name>
<reference evidence="2 3" key="1">
    <citation type="submission" date="2018-07" db="EMBL/GenBank/DDBJ databases">
        <title>Venubactetium sediminum gen. nov., sp. nov., isolated from a marine solar saltern.</title>
        <authorList>
            <person name="Wang S."/>
        </authorList>
    </citation>
    <scope>NUCLEOTIDE SEQUENCE [LARGE SCALE GENOMIC DNA]</scope>
    <source>
        <strain evidence="2 3">WD2A32</strain>
    </source>
</reference>
<dbReference type="EMBL" id="QPMH01000006">
    <property type="protein sequence ID" value="RDD62313.1"/>
    <property type="molecule type" value="Genomic_DNA"/>
</dbReference>
<sequence length="213" mass="23121">MDGEDGLSSGEQPCDPRLHAPATQRNREPILDVLSRVLPGSGIVLELASGTGEHAIWLAQHLRPLVWQPSDADPDMRRSIDAHARLAGARNIRPALAIDVTSRPWPIEFASAAVCVNLLHISPWTATEGMFAGCAEILPAGAPIAIYGPFKRHGQHTAESNARFDSSLRASDSSWGVRDVDDVSTVAERHGFVLEEIVEMPANNLILVFRRQG</sequence>
<dbReference type="SUPFAM" id="SSF53335">
    <property type="entry name" value="S-adenosyl-L-methionine-dependent methyltransferases"/>
    <property type="match status" value="1"/>
</dbReference>